<proteinExistence type="predicted"/>
<keyword evidence="3" id="KW-1185">Reference proteome</keyword>
<dbReference type="Proteomes" id="UP000184221">
    <property type="component" value="Unassembled WGS sequence"/>
</dbReference>
<accession>A0A1M5VS73</accession>
<evidence type="ECO:0000256" key="1">
    <source>
        <dbReference type="SAM" id="MobiDB-lite"/>
    </source>
</evidence>
<name>A0A1M5VS73_9RHOB</name>
<dbReference type="EMBL" id="FQXC01000004">
    <property type="protein sequence ID" value="SHH78028.1"/>
    <property type="molecule type" value="Genomic_DNA"/>
</dbReference>
<dbReference type="RefSeq" id="WP_072778779.1">
    <property type="nucleotide sequence ID" value="NZ_FQXC01000004.1"/>
</dbReference>
<feature type="compositionally biased region" description="Basic and acidic residues" evidence="1">
    <location>
        <begin position="1"/>
        <end position="15"/>
    </location>
</feature>
<dbReference type="AlphaFoldDB" id="A0A1M5VS73"/>
<dbReference type="STRING" id="996342.SAMN05443551_3040"/>
<reference evidence="2 3" key="1">
    <citation type="submission" date="2016-11" db="EMBL/GenBank/DDBJ databases">
        <authorList>
            <person name="Jaros S."/>
            <person name="Januszkiewicz K."/>
            <person name="Wedrychowicz H."/>
        </authorList>
    </citation>
    <scope>NUCLEOTIDE SEQUENCE [LARGE SCALE GENOMIC DNA]</scope>
    <source>
        <strain evidence="2 3">DSM 29431</strain>
    </source>
</reference>
<dbReference type="OrthoDB" id="7868955at2"/>
<organism evidence="2 3">
    <name type="scientific">Marivita hallyeonensis</name>
    <dbReference type="NCBI Taxonomy" id="996342"/>
    <lineage>
        <taxon>Bacteria</taxon>
        <taxon>Pseudomonadati</taxon>
        <taxon>Pseudomonadota</taxon>
        <taxon>Alphaproteobacteria</taxon>
        <taxon>Rhodobacterales</taxon>
        <taxon>Roseobacteraceae</taxon>
        <taxon>Marivita</taxon>
    </lineage>
</organism>
<protein>
    <submittedName>
        <fullName evidence="2">Uncharacterized protein</fullName>
    </submittedName>
</protein>
<evidence type="ECO:0000313" key="3">
    <source>
        <dbReference type="Proteomes" id="UP000184221"/>
    </source>
</evidence>
<sequence length="69" mass="7472">MPERARSKDGRKETEETLGAEGAIAQSGRTGGRLPRDVGTQDELKRSAERPAGATRVTKSMEKDEADND</sequence>
<gene>
    <name evidence="2" type="ORF">SAMN05443551_3040</name>
</gene>
<feature type="region of interest" description="Disordered" evidence="1">
    <location>
        <begin position="1"/>
        <end position="69"/>
    </location>
</feature>
<evidence type="ECO:0000313" key="2">
    <source>
        <dbReference type="EMBL" id="SHH78028.1"/>
    </source>
</evidence>